<evidence type="ECO:0000256" key="1">
    <source>
        <dbReference type="SAM" id="Phobius"/>
    </source>
</evidence>
<gene>
    <name evidence="2" type="ORF">DRP53_10815</name>
</gene>
<organism evidence="2 3">
    <name type="scientific">candidate division WOR-3 bacterium</name>
    <dbReference type="NCBI Taxonomy" id="2052148"/>
    <lineage>
        <taxon>Bacteria</taxon>
        <taxon>Bacteria division WOR-3</taxon>
    </lineage>
</organism>
<dbReference type="Proteomes" id="UP000268469">
    <property type="component" value="Unassembled WGS sequence"/>
</dbReference>
<evidence type="ECO:0000313" key="2">
    <source>
        <dbReference type="EMBL" id="RKX68407.1"/>
    </source>
</evidence>
<evidence type="ECO:0000313" key="3">
    <source>
        <dbReference type="Proteomes" id="UP000268469"/>
    </source>
</evidence>
<dbReference type="AlphaFoldDB" id="A0A660SCI9"/>
<dbReference type="EMBL" id="QNBE01000166">
    <property type="protein sequence ID" value="RKX68407.1"/>
    <property type="molecule type" value="Genomic_DNA"/>
</dbReference>
<protein>
    <submittedName>
        <fullName evidence="2">Uncharacterized protein</fullName>
    </submittedName>
</protein>
<sequence>IALFLTNIKLIMMEIGFGFYHIAAIFQGAFYLAALLGVFLKVHVFSVPKSLCVESAASILGFFKGMFNRQPVTWKVNR</sequence>
<feature type="transmembrane region" description="Helical" evidence="1">
    <location>
        <begin position="19"/>
        <end position="40"/>
    </location>
</feature>
<accession>A0A660SCI9</accession>
<keyword evidence="1" id="KW-0472">Membrane</keyword>
<name>A0A660SCI9_UNCW3</name>
<keyword evidence="1" id="KW-1133">Transmembrane helix</keyword>
<comment type="caution">
    <text evidence="2">The sequence shown here is derived from an EMBL/GenBank/DDBJ whole genome shotgun (WGS) entry which is preliminary data.</text>
</comment>
<proteinExistence type="predicted"/>
<keyword evidence="1" id="KW-0812">Transmembrane</keyword>
<reference evidence="2 3" key="1">
    <citation type="submission" date="2018-06" db="EMBL/GenBank/DDBJ databases">
        <title>Extensive metabolic versatility and redundancy in microbially diverse, dynamic hydrothermal sediments.</title>
        <authorList>
            <person name="Dombrowski N."/>
            <person name="Teske A."/>
            <person name="Baker B.J."/>
        </authorList>
    </citation>
    <scope>NUCLEOTIDE SEQUENCE [LARGE SCALE GENOMIC DNA]</scope>
    <source>
        <strain evidence="2">B36_G15</strain>
    </source>
</reference>
<feature type="non-terminal residue" evidence="2">
    <location>
        <position position="1"/>
    </location>
</feature>